<organism evidence="4 5">
    <name type="scientific">Cellulomonas fimi (strain ATCC 484 / DSM 20113 / JCM 1341 / CCUG 24087 / LMG 16345 / NBRC 15513 / NCIMB 8980 / NCTC 7547 / NRS-133)</name>
    <dbReference type="NCBI Taxonomy" id="590998"/>
    <lineage>
        <taxon>Bacteria</taxon>
        <taxon>Bacillati</taxon>
        <taxon>Actinomycetota</taxon>
        <taxon>Actinomycetes</taxon>
        <taxon>Micrococcales</taxon>
        <taxon>Cellulomonadaceae</taxon>
        <taxon>Cellulomonas</taxon>
    </lineage>
</organism>
<evidence type="ECO:0000256" key="1">
    <source>
        <dbReference type="SAM" id="MobiDB-lite"/>
    </source>
</evidence>
<feature type="region of interest" description="Disordered" evidence="1">
    <location>
        <begin position="66"/>
        <end position="113"/>
    </location>
</feature>
<evidence type="ECO:0000313" key="5">
    <source>
        <dbReference type="Proteomes" id="UP000008460"/>
    </source>
</evidence>
<proteinExistence type="predicted"/>
<dbReference type="Pfam" id="PF13399">
    <property type="entry name" value="LytR_C"/>
    <property type="match status" value="1"/>
</dbReference>
<dbReference type="eggNOG" id="ENOG50330SA">
    <property type="taxonomic scope" value="Bacteria"/>
</dbReference>
<protein>
    <recommendedName>
        <fullName evidence="3">LytR/CpsA/Psr regulator C-terminal domain-containing protein</fullName>
    </recommendedName>
</protein>
<dbReference type="EMBL" id="CP002666">
    <property type="protein sequence ID" value="AEE44773.1"/>
    <property type="molecule type" value="Genomic_DNA"/>
</dbReference>
<gene>
    <name evidence="4" type="ordered locus">Celf_0633</name>
</gene>
<dbReference type="Gene3D" id="3.30.70.2390">
    <property type="match status" value="1"/>
</dbReference>
<evidence type="ECO:0000259" key="3">
    <source>
        <dbReference type="Pfam" id="PF13399"/>
    </source>
</evidence>
<keyword evidence="5" id="KW-1185">Reference proteome</keyword>
<feature type="compositionally biased region" description="Acidic residues" evidence="1">
    <location>
        <begin position="77"/>
        <end position="91"/>
    </location>
</feature>
<reference evidence="4 5" key="1">
    <citation type="submission" date="2011-04" db="EMBL/GenBank/DDBJ databases">
        <title>Complete sequence of Cellulomonas fimi ATCC 484.</title>
        <authorList>
            <consortium name="US DOE Joint Genome Institute"/>
            <person name="Lucas S."/>
            <person name="Han J."/>
            <person name="Lapidus A."/>
            <person name="Cheng J.-F."/>
            <person name="Goodwin L."/>
            <person name="Pitluck S."/>
            <person name="Peters L."/>
            <person name="Chertkov O."/>
            <person name="Detter J.C."/>
            <person name="Han C."/>
            <person name="Tapia R."/>
            <person name="Land M."/>
            <person name="Hauser L."/>
            <person name="Kyrpides N."/>
            <person name="Ivanova N."/>
            <person name="Ovchinnikova G."/>
            <person name="Pagani I."/>
            <person name="Mead D."/>
            <person name="Brumm P."/>
            <person name="Woyke T."/>
        </authorList>
    </citation>
    <scope>NUCLEOTIDE SEQUENCE [LARGE SCALE GENOMIC DNA]</scope>
    <source>
        <strain evidence="5">ATCC 484 / DSM 20113 / JCM 1341 / NBRC 15513 / NCIMB 8980 / NCTC 7547</strain>
    </source>
</reference>
<sequence length="205" mass="20778">MSKADEYPYPEDEFDVPADPDAPRGVHRAPRSAWSRWWPFVAVLVLAPVLAYGAVTVWGMLNEPGSSDPGASTADEVPGDTTDDGATDDGTGEQPAEGEGTPTEPDAAPAPQPVLSTPVVVLNAAGIAGLAGQQQEKLTGAGFTAVTTGNSEGDGLTGSTVFYASEDLKATADLVGQTLGIAAVTLSADDAPDGISVVLLTDPEA</sequence>
<keyword evidence="2" id="KW-1133">Transmembrane helix</keyword>
<dbReference type="InterPro" id="IPR027381">
    <property type="entry name" value="LytR/CpsA/Psr_C"/>
</dbReference>
<feature type="compositionally biased region" description="Acidic residues" evidence="1">
    <location>
        <begin position="8"/>
        <end position="18"/>
    </location>
</feature>
<name>F4GYQ4_CELFA</name>
<dbReference type="KEGG" id="cfi:Celf_0633"/>
<evidence type="ECO:0000313" key="4">
    <source>
        <dbReference type="EMBL" id="AEE44773.1"/>
    </source>
</evidence>
<feature type="domain" description="LytR/CpsA/Psr regulator C-terminal" evidence="3">
    <location>
        <begin position="117"/>
        <end position="202"/>
    </location>
</feature>
<accession>F4GYQ4</accession>
<feature type="region of interest" description="Disordered" evidence="1">
    <location>
        <begin position="1"/>
        <end position="30"/>
    </location>
</feature>
<dbReference type="HOGENOM" id="CLU_110134_1_0_11"/>
<evidence type="ECO:0000256" key="2">
    <source>
        <dbReference type="SAM" id="Phobius"/>
    </source>
</evidence>
<feature type="transmembrane region" description="Helical" evidence="2">
    <location>
        <begin position="37"/>
        <end position="61"/>
    </location>
</feature>
<keyword evidence="2" id="KW-0472">Membrane</keyword>
<dbReference type="RefSeq" id="WP_013769802.1">
    <property type="nucleotide sequence ID" value="NC_015514.1"/>
</dbReference>
<dbReference type="Proteomes" id="UP000008460">
    <property type="component" value="Chromosome"/>
</dbReference>
<dbReference type="AlphaFoldDB" id="F4GYQ4"/>
<keyword evidence="2" id="KW-0812">Transmembrane</keyword>
<dbReference type="STRING" id="590998.Celf_0633"/>